<dbReference type="EMBL" id="AZRA01000047">
    <property type="protein sequence ID" value="KDB52619.1"/>
    <property type="molecule type" value="Genomic_DNA"/>
</dbReference>
<organism evidence="1 2">
    <name type="scientific">Sphaerotilus natans subsp. natans DSM 6575</name>
    <dbReference type="NCBI Taxonomy" id="1286631"/>
    <lineage>
        <taxon>Bacteria</taxon>
        <taxon>Pseudomonadati</taxon>
        <taxon>Pseudomonadota</taxon>
        <taxon>Betaproteobacteria</taxon>
        <taxon>Burkholderiales</taxon>
        <taxon>Sphaerotilaceae</taxon>
        <taxon>Sphaerotilus</taxon>
    </lineage>
</organism>
<dbReference type="Proteomes" id="UP000026714">
    <property type="component" value="Unassembled WGS sequence"/>
</dbReference>
<dbReference type="eggNOG" id="ENOG5032ERQ">
    <property type="taxonomic scope" value="Bacteria"/>
</dbReference>
<protein>
    <submittedName>
        <fullName evidence="1">Uncharacterized protein</fullName>
    </submittedName>
</protein>
<dbReference type="AlphaFoldDB" id="A0A059KN44"/>
<gene>
    <name evidence="1" type="ORF">X805_18390</name>
</gene>
<name>A0A059KN44_9BURK</name>
<accession>A0A059KN44</accession>
<evidence type="ECO:0000313" key="1">
    <source>
        <dbReference type="EMBL" id="KDB52619.1"/>
    </source>
</evidence>
<proteinExistence type="predicted"/>
<keyword evidence="2" id="KW-1185">Reference proteome</keyword>
<reference evidence="1 2" key="1">
    <citation type="journal article" date="2014" name="FEMS Microbiol. Ecol.">
        <title>Sphaerotilus natans encrusted with nanoball-shaped Fe(III) oxide minerals formed by nitrate-reducing mixotrophic Fe(II) oxidation.</title>
        <authorList>
            <person name="Park S."/>
            <person name="Kim D.H."/>
            <person name="Lee J.H."/>
            <person name="Hur H.G."/>
        </authorList>
    </citation>
    <scope>NUCLEOTIDE SEQUENCE [LARGE SCALE GENOMIC DNA]</scope>
    <source>
        <strain evidence="1 2">DSM 6575</strain>
    </source>
</reference>
<sequence length="164" mass="18236">MSINVNAKTEIKSITTLIAALNDYKTKNWGIGLTGNTLVPDSFLAFFTNRELPFTYYVRCKDVSLGDASAYDKNINVLNSYTNKVKANEKALVNATIAVLNEYKSKTWAIGLNGDTLQPDNLLPFFATRELPFEFFVRKPSLSLGESTAYDKNVATLTKYLASL</sequence>
<dbReference type="PATRIC" id="fig|1286631.3.peg.1808"/>
<comment type="caution">
    <text evidence="1">The sequence shown here is derived from an EMBL/GenBank/DDBJ whole genome shotgun (WGS) entry which is preliminary data.</text>
</comment>
<evidence type="ECO:0000313" key="2">
    <source>
        <dbReference type="Proteomes" id="UP000026714"/>
    </source>
</evidence>